<keyword evidence="2" id="KW-1185">Reference proteome</keyword>
<name>B8B1P4_ORYSI</name>
<organism evidence="1 2">
    <name type="scientific">Oryza sativa subsp. indica</name>
    <name type="common">Rice</name>
    <dbReference type="NCBI Taxonomy" id="39946"/>
    <lineage>
        <taxon>Eukaryota</taxon>
        <taxon>Viridiplantae</taxon>
        <taxon>Streptophyta</taxon>
        <taxon>Embryophyta</taxon>
        <taxon>Tracheophyta</taxon>
        <taxon>Spermatophyta</taxon>
        <taxon>Magnoliopsida</taxon>
        <taxon>Liliopsida</taxon>
        <taxon>Poales</taxon>
        <taxon>Poaceae</taxon>
        <taxon>BOP clade</taxon>
        <taxon>Oryzoideae</taxon>
        <taxon>Oryzeae</taxon>
        <taxon>Oryzinae</taxon>
        <taxon>Oryza</taxon>
        <taxon>Oryza sativa</taxon>
    </lineage>
</organism>
<evidence type="ECO:0000313" key="2">
    <source>
        <dbReference type="Proteomes" id="UP000007015"/>
    </source>
</evidence>
<protein>
    <submittedName>
        <fullName evidence="1">Uncharacterized protein</fullName>
    </submittedName>
</protein>
<dbReference type="Gramene" id="BGIOSGA022868-TA">
    <property type="protein sequence ID" value="BGIOSGA022868-PA"/>
    <property type="gene ID" value="BGIOSGA022868"/>
</dbReference>
<dbReference type="AlphaFoldDB" id="B8B1P4"/>
<dbReference type="EMBL" id="CM000131">
    <property type="protein sequence ID" value="EEC80559.1"/>
    <property type="molecule type" value="Genomic_DNA"/>
</dbReference>
<dbReference type="Proteomes" id="UP000007015">
    <property type="component" value="Chromosome 6"/>
</dbReference>
<gene>
    <name evidence="1" type="ORF">OsI_22874</name>
</gene>
<accession>B8B1P4</accession>
<sequence>MSPLLRAVFVAVSTKPSPFFLVIELSLPTGLEGRGRVDLPPALLLIAGHPRLSSHCRCSSPSHRRFSSLSRESPVVALVLLAAPLPPWALRILLAEPLSLPALLLVGSLPGLLSRCHYRPSSSSSRYRCRPLLAEPPTALLLLVSSEERERERERV</sequence>
<evidence type="ECO:0000313" key="1">
    <source>
        <dbReference type="EMBL" id="EEC80559.1"/>
    </source>
</evidence>
<reference evidence="1 2" key="1">
    <citation type="journal article" date="2005" name="PLoS Biol.">
        <title>The genomes of Oryza sativa: a history of duplications.</title>
        <authorList>
            <person name="Yu J."/>
            <person name="Wang J."/>
            <person name="Lin W."/>
            <person name="Li S."/>
            <person name="Li H."/>
            <person name="Zhou J."/>
            <person name="Ni P."/>
            <person name="Dong W."/>
            <person name="Hu S."/>
            <person name="Zeng C."/>
            <person name="Zhang J."/>
            <person name="Zhang Y."/>
            <person name="Li R."/>
            <person name="Xu Z."/>
            <person name="Li S."/>
            <person name="Li X."/>
            <person name="Zheng H."/>
            <person name="Cong L."/>
            <person name="Lin L."/>
            <person name="Yin J."/>
            <person name="Geng J."/>
            <person name="Li G."/>
            <person name="Shi J."/>
            <person name="Liu J."/>
            <person name="Lv H."/>
            <person name="Li J."/>
            <person name="Wang J."/>
            <person name="Deng Y."/>
            <person name="Ran L."/>
            <person name="Shi X."/>
            <person name="Wang X."/>
            <person name="Wu Q."/>
            <person name="Li C."/>
            <person name="Ren X."/>
            <person name="Wang J."/>
            <person name="Wang X."/>
            <person name="Li D."/>
            <person name="Liu D."/>
            <person name="Zhang X."/>
            <person name="Ji Z."/>
            <person name="Zhao W."/>
            <person name="Sun Y."/>
            <person name="Zhang Z."/>
            <person name="Bao J."/>
            <person name="Han Y."/>
            <person name="Dong L."/>
            <person name="Ji J."/>
            <person name="Chen P."/>
            <person name="Wu S."/>
            <person name="Liu J."/>
            <person name="Xiao Y."/>
            <person name="Bu D."/>
            <person name="Tan J."/>
            <person name="Yang L."/>
            <person name="Ye C."/>
            <person name="Zhang J."/>
            <person name="Xu J."/>
            <person name="Zhou Y."/>
            <person name="Yu Y."/>
            <person name="Zhang B."/>
            <person name="Zhuang S."/>
            <person name="Wei H."/>
            <person name="Liu B."/>
            <person name="Lei M."/>
            <person name="Yu H."/>
            <person name="Li Y."/>
            <person name="Xu H."/>
            <person name="Wei S."/>
            <person name="He X."/>
            <person name="Fang L."/>
            <person name="Zhang Z."/>
            <person name="Zhang Y."/>
            <person name="Huang X."/>
            <person name="Su Z."/>
            <person name="Tong W."/>
            <person name="Li J."/>
            <person name="Tong Z."/>
            <person name="Li S."/>
            <person name="Ye J."/>
            <person name="Wang L."/>
            <person name="Fang L."/>
            <person name="Lei T."/>
            <person name="Chen C."/>
            <person name="Chen H."/>
            <person name="Xu Z."/>
            <person name="Li H."/>
            <person name="Huang H."/>
            <person name="Zhang F."/>
            <person name="Xu H."/>
            <person name="Li N."/>
            <person name="Zhao C."/>
            <person name="Li S."/>
            <person name="Dong L."/>
            <person name="Huang Y."/>
            <person name="Li L."/>
            <person name="Xi Y."/>
            <person name="Qi Q."/>
            <person name="Li W."/>
            <person name="Zhang B."/>
            <person name="Hu W."/>
            <person name="Zhang Y."/>
            <person name="Tian X."/>
            <person name="Jiao Y."/>
            <person name="Liang X."/>
            <person name="Jin J."/>
            <person name="Gao L."/>
            <person name="Zheng W."/>
            <person name="Hao B."/>
            <person name="Liu S."/>
            <person name="Wang W."/>
            <person name="Yuan L."/>
            <person name="Cao M."/>
            <person name="McDermott J."/>
            <person name="Samudrala R."/>
            <person name="Wang J."/>
            <person name="Wong G.K."/>
            <person name="Yang H."/>
        </authorList>
    </citation>
    <scope>NUCLEOTIDE SEQUENCE [LARGE SCALE GENOMIC DNA]</scope>
    <source>
        <strain evidence="2">cv. 93-11</strain>
    </source>
</reference>
<proteinExistence type="predicted"/>
<dbReference type="HOGENOM" id="CLU_1689614_0_0_1"/>